<dbReference type="InterPro" id="IPR025966">
    <property type="entry name" value="OppC_N"/>
</dbReference>
<dbReference type="CDD" id="cd06261">
    <property type="entry name" value="TM_PBP2"/>
    <property type="match status" value="1"/>
</dbReference>
<dbReference type="PANTHER" id="PTHR43386">
    <property type="entry name" value="OLIGOPEPTIDE TRANSPORT SYSTEM PERMEASE PROTEIN APPC"/>
    <property type="match status" value="1"/>
</dbReference>
<evidence type="ECO:0000256" key="5">
    <source>
        <dbReference type="ARBA" id="ARBA00022989"/>
    </source>
</evidence>
<dbReference type="InterPro" id="IPR050366">
    <property type="entry name" value="BP-dependent_transpt_permease"/>
</dbReference>
<feature type="transmembrane region" description="Helical" evidence="7">
    <location>
        <begin position="210"/>
        <end position="235"/>
    </location>
</feature>
<evidence type="ECO:0000256" key="6">
    <source>
        <dbReference type="ARBA" id="ARBA00023136"/>
    </source>
</evidence>
<dbReference type="PROSITE" id="PS50928">
    <property type="entry name" value="ABC_TM1"/>
    <property type="match status" value="1"/>
</dbReference>
<evidence type="ECO:0000313" key="10">
    <source>
        <dbReference type="Proteomes" id="UP000192903"/>
    </source>
</evidence>
<keyword evidence="2 7" id="KW-0813">Transport</keyword>
<feature type="transmembrane region" description="Helical" evidence="7">
    <location>
        <begin position="129"/>
        <end position="152"/>
    </location>
</feature>
<dbReference type="RefSeq" id="WP_143531505.1">
    <property type="nucleotide sequence ID" value="NZ_FXAF01000002.1"/>
</dbReference>
<dbReference type="PANTHER" id="PTHR43386:SF25">
    <property type="entry name" value="PEPTIDE ABC TRANSPORTER PERMEASE PROTEIN"/>
    <property type="match status" value="1"/>
</dbReference>
<gene>
    <name evidence="9" type="ORF">SAMN02982989_5403</name>
</gene>
<protein>
    <submittedName>
        <fullName evidence="9">Peptide/nickel transport system permease protein</fullName>
    </submittedName>
</protein>
<accession>A0A1X7DD95</accession>
<keyword evidence="6 7" id="KW-0472">Membrane</keyword>
<dbReference type="GO" id="GO:0055085">
    <property type="term" value="P:transmembrane transport"/>
    <property type="evidence" value="ECO:0007669"/>
    <property type="project" value="InterPro"/>
</dbReference>
<reference evidence="10" key="1">
    <citation type="submission" date="2017-04" db="EMBL/GenBank/DDBJ databases">
        <authorList>
            <person name="Varghese N."/>
            <person name="Submissions S."/>
        </authorList>
    </citation>
    <scope>NUCLEOTIDE SEQUENCE [LARGE SCALE GENOMIC DNA]</scope>
    <source>
        <strain evidence="10">B4P</strain>
    </source>
</reference>
<dbReference type="SUPFAM" id="SSF161098">
    <property type="entry name" value="MetI-like"/>
    <property type="match status" value="1"/>
</dbReference>
<dbReference type="STRING" id="464029.SAMN02982989_5403"/>
<dbReference type="EMBL" id="FXAF01000002">
    <property type="protein sequence ID" value="SMF13255.1"/>
    <property type="molecule type" value="Genomic_DNA"/>
</dbReference>
<keyword evidence="3" id="KW-1003">Cell membrane</keyword>
<dbReference type="OrthoDB" id="9766870at2"/>
<evidence type="ECO:0000256" key="4">
    <source>
        <dbReference type="ARBA" id="ARBA00022692"/>
    </source>
</evidence>
<feature type="transmembrane region" description="Helical" evidence="7">
    <location>
        <begin position="25"/>
        <end position="48"/>
    </location>
</feature>
<comment type="similarity">
    <text evidence="7">Belongs to the binding-protein-dependent transport system permease family.</text>
</comment>
<keyword evidence="4 7" id="KW-0812">Transmembrane</keyword>
<evidence type="ECO:0000259" key="8">
    <source>
        <dbReference type="PROSITE" id="PS50928"/>
    </source>
</evidence>
<dbReference type="GO" id="GO:0005886">
    <property type="term" value="C:plasma membrane"/>
    <property type="evidence" value="ECO:0007669"/>
    <property type="project" value="UniProtKB-SubCell"/>
</dbReference>
<feature type="transmembrane region" description="Helical" evidence="7">
    <location>
        <begin position="158"/>
        <end position="175"/>
    </location>
</feature>
<proteinExistence type="inferred from homology"/>
<feature type="transmembrane region" description="Helical" evidence="7">
    <location>
        <begin position="95"/>
        <end position="117"/>
    </location>
</feature>
<evidence type="ECO:0000313" key="9">
    <source>
        <dbReference type="EMBL" id="SMF13255.1"/>
    </source>
</evidence>
<dbReference type="Gene3D" id="1.10.3720.10">
    <property type="entry name" value="MetI-like"/>
    <property type="match status" value="1"/>
</dbReference>
<keyword evidence="5 7" id="KW-1133">Transmembrane helix</keyword>
<evidence type="ECO:0000256" key="2">
    <source>
        <dbReference type="ARBA" id="ARBA00022448"/>
    </source>
</evidence>
<organism evidence="9 10">
    <name type="scientific">Xaviernesmea oryzae</name>
    <dbReference type="NCBI Taxonomy" id="464029"/>
    <lineage>
        <taxon>Bacteria</taxon>
        <taxon>Pseudomonadati</taxon>
        <taxon>Pseudomonadota</taxon>
        <taxon>Alphaproteobacteria</taxon>
        <taxon>Hyphomicrobiales</taxon>
        <taxon>Rhizobiaceae</taxon>
        <taxon>Rhizobium/Agrobacterium group</taxon>
        <taxon>Xaviernesmea</taxon>
    </lineage>
</organism>
<name>A0A1X7DD95_9HYPH</name>
<sequence>MNSRITGSVPAARLWKGPRIPVGRWGLATGVFIIGFITLVAILAPWIAPYSPYEQSLANRLVQPVFMEGGTWGHILGTDHLGRDYLSRLIYGARLSLLVGFGTIVLSAVMGIGLGLLGGYFGGRVDMAVMFLLTVRLSLPIMLVAISLVGLLGNSLPLMMLILACFLWDQFLVVTRSLTMRLRNAEFVLAARAAGLSNVRIMIGEVLPNLVSPLIVVGTLEMAHAILLEAALSFLGLGIRPPDSSWGLMIAEAKDFVFFESWLVNIPGLAMLVLVAGITFLGEGLRAWLAPDSSQ</sequence>
<dbReference type="AlphaFoldDB" id="A0A1X7DD95"/>
<feature type="transmembrane region" description="Helical" evidence="7">
    <location>
        <begin position="256"/>
        <end position="281"/>
    </location>
</feature>
<dbReference type="InterPro" id="IPR035906">
    <property type="entry name" value="MetI-like_sf"/>
</dbReference>
<feature type="domain" description="ABC transmembrane type-1" evidence="8">
    <location>
        <begin position="93"/>
        <end position="282"/>
    </location>
</feature>
<evidence type="ECO:0000256" key="7">
    <source>
        <dbReference type="RuleBase" id="RU363032"/>
    </source>
</evidence>
<dbReference type="InterPro" id="IPR000515">
    <property type="entry name" value="MetI-like"/>
</dbReference>
<dbReference type="Proteomes" id="UP000192903">
    <property type="component" value="Unassembled WGS sequence"/>
</dbReference>
<dbReference type="Pfam" id="PF12911">
    <property type="entry name" value="OppC_N"/>
    <property type="match status" value="1"/>
</dbReference>
<keyword evidence="10" id="KW-1185">Reference proteome</keyword>
<dbReference type="Pfam" id="PF00528">
    <property type="entry name" value="BPD_transp_1"/>
    <property type="match status" value="1"/>
</dbReference>
<evidence type="ECO:0000256" key="3">
    <source>
        <dbReference type="ARBA" id="ARBA00022475"/>
    </source>
</evidence>
<comment type="subcellular location">
    <subcellularLocation>
        <location evidence="1 7">Cell membrane</location>
        <topology evidence="1 7">Multi-pass membrane protein</topology>
    </subcellularLocation>
</comment>
<evidence type="ECO:0000256" key="1">
    <source>
        <dbReference type="ARBA" id="ARBA00004651"/>
    </source>
</evidence>